<dbReference type="SMART" id="SM00091">
    <property type="entry name" value="PAS"/>
    <property type="match status" value="1"/>
</dbReference>
<dbReference type="SUPFAM" id="SSF47459">
    <property type="entry name" value="HLH, helix-loop-helix DNA-binding domain"/>
    <property type="match status" value="1"/>
</dbReference>
<feature type="region of interest" description="Disordered" evidence="1">
    <location>
        <begin position="506"/>
        <end position="526"/>
    </location>
</feature>
<dbReference type="Gene3D" id="3.30.450.20">
    <property type="entry name" value="PAS domain"/>
    <property type="match status" value="2"/>
</dbReference>
<dbReference type="InterPro" id="IPR035965">
    <property type="entry name" value="PAS-like_dom_sf"/>
</dbReference>
<dbReference type="InterPro" id="IPR011598">
    <property type="entry name" value="bHLH_dom"/>
</dbReference>
<dbReference type="InterPro" id="IPR000014">
    <property type="entry name" value="PAS"/>
</dbReference>
<dbReference type="PROSITE" id="PS50112">
    <property type="entry name" value="PAS"/>
    <property type="match status" value="1"/>
</dbReference>
<dbReference type="InterPro" id="IPR036638">
    <property type="entry name" value="HLH_DNA-bd_sf"/>
</dbReference>
<dbReference type="Proteomes" id="UP001159427">
    <property type="component" value="Unassembled WGS sequence"/>
</dbReference>
<feature type="region of interest" description="Disordered" evidence="1">
    <location>
        <begin position="390"/>
        <end position="436"/>
    </location>
</feature>
<dbReference type="InterPro" id="IPR013655">
    <property type="entry name" value="PAS_fold_3"/>
</dbReference>
<evidence type="ECO:0000313" key="5">
    <source>
        <dbReference type="Proteomes" id="UP001159427"/>
    </source>
</evidence>
<feature type="compositionally biased region" description="Polar residues" evidence="1">
    <location>
        <begin position="420"/>
        <end position="431"/>
    </location>
</feature>
<dbReference type="CDD" id="cd00130">
    <property type="entry name" value="PAS"/>
    <property type="match status" value="1"/>
</dbReference>
<feature type="region of interest" description="Disordered" evidence="1">
    <location>
        <begin position="838"/>
        <end position="872"/>
    </location>
</feature>
<feature type="compositionally biased region" description="Basic and acidic residues" evidence="1">
    <location>
        <begin position="18"/>
        <end position="30"/>
    </location>
</feature>
<organism evidence="4 5">
    <name type="scientific">Porites evermanni</name>
    <dbReference type="NCBI Taxonomy" id="104178"/>
    <lineage>
        <taxon>Eukaryota</taxon>
        <taxon>Metazoa</taxon>
        <taxon>Cnidaria</taxon>
        <taxon>Anthozoa</taxon>
        <taxon>Hexacorallia</taxon>
        <taxon>Scleractinia</taxon>
        <taxon>Fungiina</taxon>
        <taxon>Poritidae</taxon>
        <taxon>Porites</taxon>
    </lineage>
</organism>
<gene>
    <name evidence="4" type="ORF">PEVE_00013506</name>
</gene>
<evidence type="ECO:0000313" key="4">
    <source>
        <dbReference type="EMBL" id="CAH3015230.1"/>
    </source>
</evidence>
<proteinExistence type="predicted"/>
<comment type="caution">
    <text evidence="4">The sequence shown here is derived from an EMBL/GenBank/DDBJ whole genome shotgun (WGS) entry which is preliminary data.</text>
</comment>
<dbReference type="Pfam" id="PF00989">
    <property type="entry name" value="PAS"/>
    <property type="match status" value="1"/>
</dbReference>
<accession>A0ABN8LH21</accession>
<sequence length="872" mass="96833">MKANGGFNASGKDRKRKLLNEHSDEQDRTKPPQSASRRHREKINATLEELGDLLPLPEEARSKLDKLTVLKLSVSFFQTQNYLQSGKRRKRRVDDAAVAQMTKKLAACHINVSDISLEALDSFFLVLSDSGDVFYTSENVFKYLGYTQTFLMHQNFLNFVHHEDVRGFERCLHRASKARIVELEGGYGLDCEQFEDRPIPQVCFASIRCHAGRQSSHVSPFYYRSFKFAGKLKPLLSGKMKQYGFFALCTAVNPANPFTSTPKELLQVYSCKLGMDLRLKKLDNRGQKCLHMNEKDNLSRTGYFFVHPDDVQCMMLGHQRVTAEGHCDTVFRLMNGRGAWQWVRGKARIVYDKNDKPEFLATDNVLLNDEQGPFFQSVVLEILREWQSNQKGLPSPKSDEEKSSQTSSPDSALPPLLATNDGTSITTQGFAGSSEDVALRESKDIEIIEYSSPPVSTAEKKELLSPSLVHTPGTSESCMFSSANQSRSPVEEKPNILSREGMVFNSKPERRNGSTPHVHPKSKHSAHDQINLIKQFLMGVNSQPPARACHLETITRVDGGVIPDSPPPPAWSDYPGDPSSVLPELNFQQNDGLSAPYPPFPPQNGVNSSLFTSGYDHTPGRLPVQPNGSSCGGGTQHMDSTNLIYPSIPNIRDPTVNPSMSNPSVNGVDELDAFNLHVDAGIGDLHDILQDGPGNLSHYLQQEGTVFHSLKQRLNHGQNGLHHPQNEVLFPPVNQSFPASYPACDFLSNSSATRTPNQDPKLWFGASGTVPLNHGPPQVPQVVEAFNVDDLTPSLFEDPNIPFANQGNVPVCQPSESMYSSDVSRTNGMHMSPRMAQKFQTPQNVQQRQSDSRNQSFNPGGNNSILKMMLTM</sequence>
<dbReference type="InterPro" id="IPR013767">
    <property type="entry name" value="PAS_fold"/>
</dbReference>
<evidence type="ECO:0008006" key="6">
    <source>
        <dbReference type="Google" id="ProtNLM"/>
    </source>
</evidence>
<evidence type="ECO:0000259" key="3">
    <source>
        <dbReference type="PROSITE" id="PS50888"/>
    </source>
</evidence>
<name>A0ABN8LH21_9CNID</name>
<feature type="compositionally biased region" description="Polar residues" evidence="1">
    <location>
        <begin position="838"/>
        <end position="865"/>
    </location>
</feature>
<dbReference type="EMBL" id="CALNXI010000020">
    <property type="protein sequence ID" value="CAH3015230.1"/>
    <property type="molecule type" value="Genomic_DNA"/>
</dbReference>
<dbReference type="Pfam" id="PF08447">
    <property type="entry name" value="PAS_3"/>
    <property type="match status" value="1"/>
</dbReference>
<reference evidence="4 5" key="1">
    <citation type="submission" date="2022-05" db="EMBL/GenBank/DDBJ databases">
        <authorList>
            <consortium name="Genoscope - CEA"/>
            <person name="William W."/>
        </authorList>
    </citation>
    <scope>NUCLEOTIDE SEQUENCE [LARGE SCALE GENOMIC DNA]</scope>
</reference>
<dbReference type="Gene3D" id="4.10.280.10">
    <property type="entry name" value="Helix-loop-helix DNA-binding domain"/>
    <property type="match status" value="1"/>
</dbReference>
<dbReference type="SUPFAM" id="SSF55785">
    <property type="entry name" value="PYP-like sensor domain (PAS domain)"/>
    <property type="match status" value="2"/>
</dbReference>
<keyword evidence="5" id="KW-1185">Reference proteome</keyword>
<dbReference type="InterPro" id="IPR050933">
    <property type="entry name" value="Circadian_TF"/>
</dbReference>
<feature type="region of interest" description="Disordered" evidence="1">
    <location>
        <begin position="1"/>
        <end position="40"/>
    </location>
</feature>
<evidence type="ECO:0000259" key="2">
    <source>
        <dbReference type="PROSITE" id="PS50112"/>
    </source>
</evidence>
<evidence type="ECO:0000256" key="1">
    <source>
        <dbReference type="SAM" id="MobiDB-lite"/>
    </source>
</evidence>
<feature type="domain" description="PAS" evidence="2">
    <location>
        <begin position="117"/>
        <end position="179"/>
    </location>
</feature>
<dbReference type="PROSITE" id="PS50888">
    <property type="entry name" value="BHLH"/>
    <property type="match status" value="1"/>
</dbReference>
<dbReference type="PANTHER" id="PTHR23042">
    <property type="entry name" value="CIRCADIAN PROTEIN CLOCK/ARNT/BMAL/PAS"/>
    <property type="match status" value="1"/>
</dbReference>
<dbReference type="Pfam" id="PF00010">
    <property type="entry name" value="HLH"/>
    <property type="match status" value="1"/>
</dbReference>
<feature type="domain" description="BHLH" evidence="3">
    <location>
        <begin position="27"/>
        <end position="80"/>
    </location>
</feature>
<protein>
    <recommendedName>
        <fullName evidence="6">Aryl hydrocarbon receptor</fullName>
    </recommendedName>
</protein>